<comment type="caution">
    <text evidence="8">The sequence shown here is derived from an EMBL/GenBank/DDBJ whole genome shotgun (WGS) entry which is preliminary data.</text>
</comment>
<keyword evidence="3 5" id="KW-0521">NADP</keyword>
<dbReference type="EC" id="1.2.1.38" evidence="5"/>
<evidence type="ECO:0000256" key="6">
    <source>
        <dbReference type="PROSITE-ProRule" id="PRU10010"/>
    </source>
</evidence>
<sequence length="328" mass="36376">MGTNQTKITAGIVGGTGLTAGELLRILLNHPLVEVGFITSTSMQNHSVHEVHRDLLGETELKFQEMITPCDVVFLCLPHGESKAWMKENAPLLTPTTRIIDLGNDFRVDELWEGRRFVYGLSEFFREEIKNATYIANPGCFATALQLGMLPLLKISQVESFHAVGITGATGAGKALHQTTNFLWRSSNISPYKTFSHQHQHEIRHTTRKLYQIDVPLHFVPWRGGFTRGIMVSLMASTPLSLSEIQEEFSAAYRDSSFVHVVESPLDLKQVVGTNKAVLQLEKVGKELAVHVVLDNLLKGACGQAVQNMNLMMGLSEREGLSLKAHAF</sequence>
<protein>
    <recommendedName>
        <fullName evidence="5">N-acetyl-gamma-glutamyl-phosphate reductase</fullName>
        <shortName evidence="5">AGPR</shortName>
        <ecNumber evidence="5">1.2.1.38</ecNumber>
    </recommendedName>
    <alternativeName>
        <fullName evidence="5">N-acetyl-glutamate semialdehyde dehydrogenase</fullName>
        <shortName evidence="5">NAGSA dehydrogenase</shortName>
    </alternativeName>
</protein>
<evidence type="ECO:0000256" key="1">
    <source>
        <dbReference type="ARBA" id="ARBA00022571"/>
    </source>
</evidence>
<keyword evidence="1 5" id="KW-0055">Arginine biosynthesis</keyword>
<comment type="catalytic activity">
    <reaction evidence="5">
        <text>N-acetyl-L-glutamate 5-semialdehyde + phosphate + NADP(+) = N-acetyl-L-glutamyl 5-phosphate + NADPH + H(+)</text>
        <dbReference type="Rhea" id="RHEA:21588"/>
        <dbReference type="ChEBI" id="CHEBI:15378"/>
        <dbReference type="ChEBI" id="CHEBI:29123"/>
        <dbReference type="ChEBI" id="CHEBI:43474"/>
        <dbReference type="ChEBI" id="CHEBI:57783"/>
        <dbReference type="ChEBI" id="CHEBI:57936"/>
        <dbReference type="ChEBI" id="CHEBI:58349"/>
        <dbReference type="EC" id="1.2.1.38"/>
    </reaction>
</comment>
<evidence type="ECO:0000256" key="5">
    <source>
        <dbReference type="HAMAP-Rule" id="MF_00150"/>
    </source>
</evidence>
<comment type="subcellular location">
    <subcellularLocation>
        <location evidence="5">Cytoplasm</location>
    </subcellularLocation>
</comment>
<reference evidence="8" key="1">
    <citation type="submission" date="2020-11" db="EMBL/GenBank/DDBJ databases">
        <title>Genome seq and assembly of Planobacterium sp.</title>
        <authorList>
            <person name="Chhetri G."/>
        </authorList>
    </citation>
    <scope>NUCLEOTIDE SEQUENCE</scope>
    <source>
        <strain evidence="8">GCR5</strain>
    </source>
</reference>
<dbReference type="PANTHER" id="PTHR32338:SF10">
    <property type="entry name" value="N-ACETYL-GAMMA-GLUTAMYL-PHOSPHATE REDUCTASE, CHLOROPLASTIC-RELATED"/>
    <property type="match status" value="1"/>
</dbReference>
<dbReference type="HAMAP" id="MF_00150">
    <property type="entry name" value="ArgC_type1"/>
    <property type="match status" value="1"/>
</dbReference>
<dbReference type="CDD" id="cd17895">
    <property type="entry name" value="AGPR_1_N"/>
    <property type="match status" value="1"/>
</dbReference>
<evidence type="ECO:0000313" key="9">
    <source>
        <dbReference type="Proteomes" id="UP000694480"/>
    </source>
</evidence>
<dbReference type="InterPro" id="IPR050085">
    <property type="entry name" value="AGPR"/>
</dbReference>
<dbReference type="InterPro" id="IPR036291">
    <property type="entry name" value="NAD(P)-bd_dom_sf"/>
</dbReference>
<dbReference type="GO" id="GO:0005737">
    <property type="term" value="C:cytoplasm"/>
    <property type="evidence" value="ECO:0007669"/>
    <property type="project" value="UniProtKB-SubCell"/>
</dbReference>
<dbReference type="Gene3D" id="3.40.50.720">
    <property type="entry name" value="NAD(P)-binding Rossmann-like Domain"/>
    <property type="match status" value="1"/>
</dbReference>
<gene>
    <name evidence="5" type="primary">argC</name>
    <name evidence="8" type="ORF">IC612_01140</name>
</gene>
<evidence type="ECO:0000313" key="8">
    <source>
        <dbReference type="EMBL" id="MBF5026402.1"/>
    </source>
</evidence>
<keyword evidence="4 5" id="KW-0560">Oxidoreductase</keyword>
<keyword evidence="2 5" id="KW-0028">Amino-acid biosynthesis</keyword>
<name>A0A930YU56_9FLAO</name>
<dbReference type="GO" id="GO:0003942">
    <property type="term" value="F:N-acetyl-gamma-glutamyl-phosphate reductase activity"/>
    <property type="evidence" value="ECO:0007669"/>
    <property type="project" value="UniProtKB-UniRule"/>
</dbReference>
<dbReference type="SMART" id="SM00859">
    <property type="entry name" value="Semialdhyde_dh"/>
    <property type="match status" value="1"/>
</dbReference>
<dbReference type="Proteomes" id="UP000694480">
    <property type="component" value="Unassembled WGS sequence"/>
</dbReference>
<comment type="similarity">
    <text evidence="5">Belongs to the NAGSA dehydrogenase family. Type 1 subfamily.</text>
</comment>
<proteinExistence type="inferred from homology"/>
<evidence type="ECO:0000256" key="4">
    <source>
        <dbReference type="ARBA" id="ARBA00023002"/>
    </source>
</evidence>
<keyword evidence="5" id="KW-0963">Cytoplasm</keyword>
<feature type="domain" description="Semialdehyde dehydrogenase NAD-binding" evidence="7">
    <location>
        <begin position="9"/>
        <end position="132"/>
    </location>
</feature>
<dbReference type="GO" id="GO:0070401">
    <property type="term" value="F:NADP+ binding"/>
    <property type="evidence" value="ECO:0007669"/>
    <property type="project" value="InterPro"/>
</dbReference>
<comment type="function">
    <text evidence="5">Catalyzes the NADPH-dependent reduction of N-acetyl-5-glutamyl phosphate to yield N-acetyl-L-glutamate 5-semialdehyde.</text>
</comment>
<evidence type="ECO:0000256" key="3">
    <source>
        <dbReference type="ARBA" id="ARBA00022857"/>
    </source>
</evidence>
<comment type="pathway">
    <text evidence="5">Amino-acid biosynthesis; L-arginine biosynthesis; N(2)-acetyl-L-ornithine from L-glutamate: step 3/4.</text>
</comment>
<organism evidence="8 9">
    <name type="scientific">Planobacterium oryzisoli</name>
    <dbReference type="NCBI Taxonomy" id="2771435"/>
    <lineage>
        <taxon>Bacteria</taxon>
        <taxon>Pseudomonadati</taxon>
        <taxon>Bacteroidota</taxon>
        <taxon>Flavobacteriia</taxon>
        <taxon>Flavobacteriales</taxon>
        <taxon>Weeksellaceae</taxon>
        <taxon>Chryseobacterium group</taxon>
        <taxon>Chryseobacterium</taxon>
    </lineage>
</organism>
<dbReference type="Pfam" id="PF22698">
    <property type="entry name" value="Semialdhyde_dhC_1"/>
    <property type="match status" value="1"/>
</dbReference>
<dbReference type="GO" id="GO:0006526">
    <property type="term" value="P:L-arginine biosynthetic process"/>
    <property type="evidence" value="ECO:0007669"/>
    <property type="project" value="UniProtKB-UniRule"/>
</dbReference>
<evidence type="ECO:0000256" key="2">
    <source>
        <dbReference type="ARBA" id="ARBA00022605"/>
    </source>
</evidence>
<dbReference type="InterPro" id="IPR000534">
    <property type="entry name" value="Semialdehyde_DH_NAD-bd"/>
</dbReference>
<dbReference type="InterPro" id="IPR058924">
    <property type="entry name" value="AGPR_dimerisation_dom"/>
</dbReference>
<keyword evidence="9" id="KW-1185">Reference proteome</keyword>
<dbReference type="AlphaFoldDB" id="A0A930YU56"/>
<dbReference type="SUPFAM" id="SSF51735">
    <property type="entry name" value="NAD(P)-binding Rossmann-fold domains"/>
    <property type="match status" value="1"/>
</dbReference>
<dbReference type="NCBIfam" id="TIGR01850">
    <property type="entry name" value="argC"/>
    <property type="match status" value="1"/>
</dbReference>
<dbReference type="SUPFAM" id="SSF55347">
    <property type="entry name" value="Glyceraldehyde-3-phosphate dehydrogenase-like, C-terminal domain"/>
    <property type="match status" value="1"/>
</dbReference>
<dbReference type="Gene3D" id="3.30.360.10">
    <property type="entry name" value="Dihydrodipicolinate Reductase, domain 2"/>
    <property type="match status" value="1"/>
</dbReference>
<accession>A0A930YU56</accession>
<dbReference type="Pfam" id="PF01118">
    <property type="entry name" value="Semialdhyde_dh"/>
    <property type="match status" value="1"/>
</dbReference>
<evidence type="ECO:0000259" key="7">
    <source>
        <dbReference type="SMART" id="SM00859"/>
    </source>
</evidence>
<dbReference type="EMBL" id="JADKYY010000001">
    <property type="protein sequence ID" value="MBF5026402.1"/>
    <property type="molecule type" value="Genomic_DNA"/>
</dbReference>
<dbReference type="GO" id="GO:0051287">
    <property type="term" value="F:NAD binding"/>
    <property type="evidence" value="ECO:0007669"/>
    <property type="project" value="InterPro"/>
</dbReference>
<dbReference type="InterPro" id="IPR023013">
    <property type="entry name" value="AGPR_AS"/>
</dbReference>
<dbReference type="RefSeq" id="WP_194738328.1">
    <property type="nucleotide sequence ID" value="NZ_JADKYY010000001.1"/>
</dbReference>
<feature type="active site" evidence="5 6">
    <location>
        <position position="140"/>
    </location>
</feature>
<dbReference type="PROSITE" id="PS01224">
    <property type="entry name" value="ARGC"/>
    <property type="match status" value="1"/>
</dbReference>
<dbReference type="InterPro" id="IPR000706">
    <property type="entry name" value="AGPR_type-1"/>
</dbReference>
<dbReference type="PANTHER" id="PTHR32338">
    <property type="entry name" value="N-ACETYL-GAMMA-GLUTAMYL-PHOSPHATE REDUCTASE, CHLOROPLASTIC-RELATED-RELATED"/>
    <property type="match status" value="1"/>
</dbReference>